<dbReference type="Proteomes" id="UP000585638">
    <property type="component" value="Unassembled WGS sequence"/>
</dbReference>
<evidence type="ECO:0000313" key="2">
    <source>
        <dbReference type="Proteomes" id="UP000585638"/>
    </source>
</evidence>
<dbReference type="InterPro" id="IPR021412">
    <property type="entry name" value="DUF3052"/>
</dbReference>
<dbReference type="Pfam" id="PF11253">
    <property type="entry name" value="DUF3052"/>
    <property type="match status" value="1"/>
</dbReference>
<gene>
    <name evidence="1" type="ORF">BJ998_000239</name>
</gene>
<sequence>MAEGTPLDRKLGIKPGHVVTLRHAPPGWMFPDVEMVEDDIAGADVVLAFYRRHADLGDDVTALASGLAVTSSLWVCWPRRAGGHRSDITENLLRELLLPTGLVDIKVAALSPDWSGLKFVWRKELRTGPRGRGGDR</sequence>
<organism evidence="1 2">
    <name type="scientific">Kutzneria kofuensis</name>
    <dbReference type="NCBI Taxonomy" id="103725"/>
    <lineage>
        <taxon>Bacteria</taxon>
        <taxon>Bacillati</taxon>
        <taxon>Actinomycetota</taxon>
        <taxon>Actinomycetes</taxon>
        <taxon>Pseudonocardiales</taxon>
        <taxon>Pseudonocardiaceae</taxon>
        <taxon>Kutzneria</taxon>
    </lineage>
</organism>
<comment type="caution">
    <text evidence="1">The sequence shown here is derived from an EMBL/GenBank/DDBJ whole genome shotgun (WGS) entry which is preliminary data.</text>
</comment>
<dbReference type="AlphaFoldDB" id="A0A7W9NEK7"/>
<accession>A0A7W9NEK7</accession>
<keyword evidence="2" id="KW-1185">Reference proteome</keyword>
<proteinExistence type="predicted"/>
<name>A0A7W9NEK7_9PSEU</name>
<evidence type="ECO:0008006" key="3">
    <source>
        <dbReference type="Google" id="ProtNLM"/>
    </source>
</evidence>
<reference evidence="1 2" key="1">
    <citation type="submission" date="2020-08" db="EMBL/GenBank/DDBJ databases">
        <title>Sequencing the genomes of 1000 actinobacteria strains.</title>
        <authorList>
            <person name="Klenk H.-P."/>
        </authorList>
    </citation>
    <scope>NUCLEOTIDE SEQUENCE [LARGE SCALE GENOMIC DNA]</scope>
    <source>
        <strain evidence="1 2">DSM 43851</strain>
    </source>
</reference>
<protein>
    <recommendedName>
        <fullName evidence="3">DUF3052 family protein</fullName>
    </recommendedName>
</protein>
<dbReference type="EMBL" id="JACHIR010000001">
    <property type="protein sequence ID" value="MBB5889043.1"/>
    <property type="molecule type" value="Genomic_DNA"/>
</dbReference>
<dbReference type="RefSeq" id="WP_184857674.1">
    <property type="nucleotide sequence ID" value="NZ_BAAAWY010000013.1"/>
</dbReference>
<evidence type="ECO:0000313" key="1">
    <source>
        <dbReference type="EMBL" id="MBB5889043.1"/>
    </source>
</evidence>